<accession>A0AAJ6BP61</accession>
<evidence type="ECO:0000256" key="1">
    <source>
        <dbReference type="SAM" id="Phobius"/>
    </source>
</evidence>
<feature type="domain" description="Fatty acid desaturase" evidence="2">
    <location>
        <begin position="90"/>
        <end position="319"/>
    </location>
</feature>
<sequence>MTDGPLREDDALLREMLDAPGGDALALPLLADDELDKEARRSLRKEERDIAMQFHTGRMWVYAALTVGCFLVWVSLFPLAVMGLLGPVGLALGCVFATFCAAYGFIPSHEAMHSNIYPRGHKHYWANELTGHLSTIPIALGFGVARLTHMEHHKYTNDAERDPDYTDGAPNWWQAILKTWWNRQPGVEGSVMRYKRMMADMDTPASRRAVMQTTLLQLVMFGTFFGMAWSGYAIEVALLWWLPRQVGLSWIRYWLSWAPHHPQQMGRYDNTRIFKARLGYWASMAMEYHLIHHLYPGIPNHRQREAFHALKDVLGRQGVDVSAH</sequence>
<dbReference type="GO" id="GO:0016717">
    <property type="term" value="F:oxidoreductase activity, acting on paired donors, with oxidation of a pair of donors resulting in the reduction of molecular oxygen to two molecules of water"/>
    <property type="evidence" value="ECO:0007669"/>
    <property type="project" value="TreeGrafter"/>
</dbReference>
<feature type="transmembrane region" description="Helical" evidence="1">
    <location>
        <begin position="88"/>
        <end position="106"/>
    </location>
</feature>
<dbReference type="AlphaFoldDB" id="A0AAJ6BP61"/>
<evidence type="ECO:0000313" key="3">
    <source>
        <dbReference type="EMBL" id="WEK47692.1"/>
    </source>
</evidence>
<dbReference type="Pfam" id="PF00487">
    <property type="entry name" value="FA_desaturase"/>
    <property type="match status" value="1"/>
</dbReference>
<reference evidence="3" key="1">
    <citation type="submission" date="2023-03" db="EMBL/GenBank/DDBJ databases">
        <title>Andean soil-derived lignocellulolytic bacterial consortium as a source of novel taxa and putative plastic-active enzymes.</title>
        <authorList>
            <person name="Diaz-Garcia L."/>
            <person name="Chuvochina M."/>
            <person name="Feuerriegel G."/>
            <person name="Bunk B."/>
            <person name="Sproer C."/>
            <person name="Streit W.R."/>
            <person name="Rodriguez L.M."/>
            <person name="Overmann J."/>
            <person name="Jimenez D.J."/>
        </authorList>
    </citation>
    <scope>NUCLEOTIDE SEQUENCE</scope>
    <source>
        <strain evidence="3">MAG 26</strain>
    </source>
</reference>
<dbReference type="InterPro" id="IPR012171">
    <property type="entry name" value="Fatty_acid_desaturase"/>
</dbReference>
<dbReference type="EMBL" id="CP119316">
    <property type="protein sequence ID" value="WEK47692.1"/>
    <property type="molecule type" value="Genomic_DNA"/>
</dbReference>
<dbReference type="PANTHER" id="PTHR19353">
    <property type="entry name" value="FATTY ACID DESATURASE 2"/>
    <property type="match status" value="1"/>
</dbReference>
<keyword evidence="1" id="KW-0812">Transmembrane</keyword>
<proteinExistence type="predicted"/>
<gene>
    <name evidence="3" type="ORF">P0Y56_05205</name>
</gene>
<evidence type="ECO:0000313" key="4">
    <source>
        <dbReference type="Proteomes" id="UP001218362"/>
    </source>
</evidence>
<keyword evidence="3" id="KW-0560">Oxidoreductase</keyword>
<organism evidence="3 4">
    <name type="scientific">Candidatus Andeanibacterium colombiense</name>
    <dbReference type="NCBI Taxonomy" id="3121345"/>
    <lineage>
        <taxon>Bacteria</taxon>
        <taxon>Pseudomonadati</taxon>
        <taxon>Pseudomonadota</taxon>
        <taxon>Alphaproteobacteria</taxon>
        <taxon>Sphingomonadales</taxon>
        <taxon>Sphingomonadaceae</taxon>
        <taxon>Candidatus Andeanibacterium</taxon>
    </lineage>
</organism>
<keyword evidence="1" id="KW-1133">Transmembrane helix</keyword>
<dbReference type="GO" id="GO:0008610">
    <property type="term" value="P:lipid biosynthetic process"/>
    <property type="evidence" value="ECO:0007669"/>
    <property type="project" value="UniProtKB-ARBA"/>
</dbReference>
<dbReference type="Proteomes" id="UP001218362">
    <property type="component" value="Chromosome"/>
</dbReference>
<feature type="transmembrane region" description="Helical" evidence="1">
    <location>
        <begin position="60"/>
        <end position="82"/>
    </location>
</feature>
<feature type="transmembrane region" description="Helical" evidence="1">
    <location>
        <begin position="215"/>
        <end position="242"/>
    </location>
</feature>
<keyword evidence="1" id="KW-0472">Membrane</keyword>
<dbReference type="EC" id="1.14.19.-" evidence="3"/>
<dbReference type="KEGG" id="acob:P0Y56_05205"/>
<dbReference type="GO" id="GO:0016020">
    <property type="term" value="C:membrane"/>
    <property type="evidence" value="ECO:0007669"/>
    <property type="project" value="TreeGrafter"/>
</dbReference>
<evidence type="ECO:0000259" key="2">
    <source>
        <dbReference type="Pfam" id="PF00487"/>
    </source>
</evidence>
<dbReference type="PANTHER" id="PTHR19353:SF19">
    <property type="entry name" value="DELTA(5) FATTY ACID DESATURASE C-RELATED"/>
    <property type="match status" value="1"/>
</dbReference>
<name>A0AAJ6BP61_9SPHN</name>
<protein>
    <submittedName>
        <fullName evidence="3">Fatty acid desaturase</fullName>
        <ecNumber evidence="3">1.14.19.-</ecNumber>
    </submittedName>
</protein>
<dbReference type="InterPro" id="IPR005804">
    <property type="entry name" value="FA_desaturase_dom"/>
</dbReference>